<keyword evidence="3" id="KW-1185">Reference proteome</keyword>
<organism evidence="2 3">
    <name type="scientific">Pseudonocardia kongjuensis</name>
    <dbReference type="NCBI Taxonomy" id="102227"/>
    <lineage>
        <taxon>Bacteria</taxon>
        <taxon>Bacillati</taxon>
        <taxon>Actinomycetota</taxon>
        <taxon>Actinomycetes</taxon>
        <taxon>Pseudonocardiales</taxon>
        <taxon>Pseudonocardiaceae</taxon>
        <taxon>Pseudonocardia</taxon>
    </lineage>
</organism>
<dbReference type="Proteomes" id="UP001501414">
    <property type="component" value="Unassembled WGS sequence"/>
</dbReference>
<evidence type="ECO:0000256" key="1">
    <source>
        <dbReference type="SAM" id="MobiDB-lite"/>
    </source>
</evidence>
<reference evidence="2 3" key="1">
    <citation type="journal article" date="2019" name="Int. J. Syst. Evol. Microbiol.">
        <title>The Global Catalogue of Microorganisms (GCM) 10K type strain sequencing project: providing services to taxonomists for standard genome sequencing and annotation.</title>
        <authorList>
            <consortium name="The Broad Institute Genomics Platform"/>
            <consortium name="The Broad Institute Genome Sequencing Center for Infectious Disease"/>
            <person name="Wu L."/>
            <person name="Ma J."/>
        </authorList>
    </citation>
    <scope>NUCLEOTIDE SEQUENCE [LARGE SCALE GENOMIC DNA]</scope>
    <source>
        <strain evidence="2 3">JCM 11896</strain>
    </source>
</reference>
<dbReference type="RefSeq" id="WP_344029923.1">
    <property type="nucleotide sequence ID" value="NZ_BAAAJK010000055.1"/>
</dbReference>
<name>A0ABN1YAU6_9PSEU</name>
<feature type="region of interest" description="Disordered" evidence="1">
    <location>
        <begin position="157"/>
        <end position="189"/>
    </location>
</feature>
<comment type="caution">
    <text evidence="2">The sequence shown here is derived from an EMBL/GenBank/DDBJ whole genome shotgun (WGS) entry which is preliminary data.</text>
</comment>
<sequence>MSPVPYPRTSTDPARRTVLRRDLPGDRVVWAARSARISGLLLALAEIEATGVELPAPVAERRALRAWTRSAGPAVRVAGLRGASFTVDLDDVDALADAGRALALVLCRARHRIPRPGDPGTAAVAQVLHRVARDHDIAAEQLVAELGRAARLLAPAHLRSSPAPEPEAAPAPSTGRPPADRDPVGAVGG</sequence>
<evidence type="ECO:0000313" key="3">
    <source>
        <dbReference type="Proteomes" id="UP001501414"/>
    </source>
</evidence>
<protein>
    <submittedName>
        <fullName evidence="2">Uncharacterized protein</fullName>
    </submittedName>
</protein>
<dbReference type="EMBL" id="BAAAJK010000055">
    <property type="protein sequence ID" value="GAA1402667.1"/>
    <property type="molecule type" value="Genomic_DNA"/>
</dbReference>
<accession>A0ABN1YAU6</accession>
<gene>
    <name evidence="2" type="ORF">GCM10009613_62980</name>
</gene>
<evidence type="ECO:0000313" key="2">
    <source>
        <dbReference type="EMBL" id="GAA1402667.1"/>
    </source>
</evidence>
<proteinExistence type="predicted"/>